<reference evidence="1 2" key="1">
    <citation type="submission" date="2020-08" db="EMBL/GenBank/DDBJ databases">
        <title>Genomic Encyclopedia of Type Strains, Phase IV (KMG-IV): sequencing the most valuable type-strain genomes for metagenomic binning, comparative biology and taxonomic classification.</title>
        <authorList>
            <person name="Goeker M."/>
        </authorList>
    </citation>
    <scope>NUCLEOTIDE SEQUENCE [LARGE SCALE GENOMIC DNA]</scope>
    <source>
        <strain evidence="1 2">DSM 16813</strain>
    </source>
</reference>
<evidence type="ECO:0000313" key="2">
    <source>
        <dbReference type="Proteomes" id="UP000566276"/>
    </source>
</evidence>
<gene>
    <name evidence="1" type="ORF">HNR35_001153</name>
</gene>
<accession>A0ABR6P821</accession>
<evidence type="ECO:0000313" key="1">
    <source>
        <dbReference type="EMBL" id="MBB6032150.1"/>
    </source>
</evidence>
<dbReference type="EMBL" id="JACHFA010000029">
    <property type="protein sequence ID" value="MBB6032150.1"/>
    <property type="molecule type" value="Genomic_DNA"/>
</dbReference>
<keyword evidence="2" id="KW-1185">Reference proteome</keyword>
<dbReference type="Proteomes" id="UP000566276">
    <property type="component" value="Unassembled WGS sequence"/>
</dbReference>
<sequence length="34" mass="4217">MDFKKFKTITVLSIKYIVDKIFYMYAKCISRKFF</sequence>
<name>A0ABR6P821_9SPIR</name>
<organism evidence="1 2">
    <name type="scientific">Borreliella spielmanii</name>
    <dbReference type="NCBI Taxonomy" id="88916"/>
    <lineage>
        <taxon>Bacteria</taxon>
        <taxon>Pseudomonadati</taxon>
        <taxon>Spirochaetota</taxon>
        <taxon>Spirochaetia</taxon>
        <taxon>Spirochaetales</taxon>
        <taxon>Borreliaceae</taxon>
        <taxon>Borreliella</taxon>
    </lineage>
</organism>
<protein>
    <submittedName>
        <fullName evidence="1">Uncharacterized protein</fullName>
    </submittedName>
</protein>
<proteinExistence type="predicted"/>
<comment type="caution">
    <text evidence="1">The sequence shown here is derived from an EMBL/GenBank/DDBJ whole genome shotgun (WGS) entry which is preliminary data.</text>
</comment>